<feature type="transmembrane region" description="Helical" evidence="8">
    <location>
        <begin position="90"/>
        <end position="115"/>
    </location>
</feature>
<dbReference type="InterPro" id="IPR017871">
    <property type="entry name" value="ABC_transporter-like_CS"/>
</dbReference>
<dbReference type="SMART" id="SM00382">
    <property type="entry name" value="AAA"/>
    <property type="match status" value="1"/>
</dbReference>
<dbReference type="GO" id="GO:0015421">
    <property type="term" value="F:ABC-type oligopeptide transporter activity"/>
    <property type="evidence" value="ECO:0007669"/>
    <property type="project" value="TreeGrafter"/>
</dbReference>
<dbReference type="InterPro" id="IPR011527">
    <property type="entry name" value="ABC1_TM_dom"/>
</dbReference>
<dbReference type="AlphaFoldDB" id="A0A3M9NBI5"/>
<evidence type="ECO:0000256" key="6">
    <source>
        <dbReference type="ARBA" id="ARBA00022989"/>
    </source>
</evidence>
<dbReference type="CDD" id="cd18552">
    <property type="entry name" value="ABC_6TM_MsbA_like"/>
    <property type="match status" value="1"/>
</dbReference>
<dbReference type="InterPro" id="IPR036640">
    <property type="entry name" value="ABC1_TM_sf"/>
</dbReference>
<evidence type="ECO:0000256" key="2">
    <source>
        <dbReference type="ARBA" id="ARBA00022448"/>
    </source>
</evidence>
<keyword evidence="2" id="KW-0813">Transport</keyword>
<dbReference type="SUPFAM" id="SSF52540">
    <property type="entry name" value="P-loop containing nucleoside triphosphate hydrolases"/>
    <property type="match status" value="1"/>
</dbReference>
<dbReference type="Gene3D" id="1.20.1560.10">
    <property type="entry name" value="ABC transporter type 1, transmembrane domain"/>
    <property type="match status" value="1"/>
</dbReference>
<evidence type="ECO:0000256" key="8">
    <source>
        <dbReference type="SAM" id="Phobius"/>
    </source>
</evidence>
<feature type="domain" description="ABC transporter" evidence="9">
    <location>
        <begin position="371"/>
        <end position="604"/>
    </location>
</feature>
<feature type="domain" description="ABC transmembrane type-1" evidence="10">
    <location>
        <begin position="19"/>
        <end position="337"/>
    </location>
</feature>
<dbReference type="InterPro" id="IPR039421">
    <property type="entry name" value="Type_1_exporter"/>
</dbReference>
<protein>
    <submittedName>
        <fullName evidence="11">ABC transporter ATP-binding protein</fullName>
    </submittedName>
</protein>
<keyword evidence="12" id="KW-1185">Reference proteome</keyword>
<keyword evidence="6 8" id="KW-1133">Transmembrane helix</keyword>
<dbReference type="PANTHER" id="PTHR43394">
    <property type="entry name" value="ATP-DEPENDENT PERMEASE MDL1, MITOCHONDRIAL"/>
    <property type="match status" value="1"/>
</dbReference>
<dbReference type="PANTHER" id="PTHR43394:SF1">
    <property type="entry name" value="ATP-BINDING CASSETTE SUB-FAMILY B MEMBER 10, MITOCHONDRIAL"/>
    <property type="match status" value="1"/>
</dbReference>
<dbReference type="GO" id="GO:0005524">
    <property type="term" value="F:ATP binding"/>
    <property type="evidence" value="ECO:0007669"/>
    <property type="project" value="UniProtKB-KW"/>
</dbReference>
<evidence type="ECO:0000313" key="11">
    <source>
        <dbReference type="EMBL" id="RNI34623.1"/>
    </source>
</evidence>
<dbReference type="PROSITE" id="PS50929">
    <property type="entry name" value="ABC_TM1F"/>
    <property type="match status" value="1"/>
</dbReference>
<dbReference type="EMBL" id="RJJR01000013">
    <property type="protein sequence ID" value="RNI34623.1"/>
    <property type="molecule type" value="Genomic_DNA"/>
</dbReference>
<gene>
    <name evidence="11" type="ORF">EFY79_15755</name>
</gene>
<dbReference type="GO" id="GO:0016887">
    <property type="term" value="F:ATP hydrolysis activity"/>
    <property type="evidence" value="ECO:0007669"/>
    <property type="project" value="InterPro"/>
</dbReference>
<keyword evidence="5 11" id="KW-0067">ATP-binding</keyword>
<comment type="caution">
    <text evidence="11">The sequence shown here is derived from an EMBL/GenBank/DDBJ whole genome shotgun (WGS) entry which is preliminary data.</text>
</comment>
<dbReference type="FunFam" id="3.40.50.300:FF:000287">
    <property type="entry name" value="Multidrug ABC transporter ATP-binding protein"/>
    <property type="match status" value="1"/>
</dbReference>
<accession>A0A3M9NBI5</accession>
<dbReference type="InterPro" id="IPR003439">
    <property type="entry name" value="ABC_transporter-like_ATP-bd"/>
</dbReference>
<dbReference type="SUPFAM" id="SSF90123">
    <property type="entry name" value="ABC transporter transmembrane region"/>
    <property type="match status" value="1"/>
</dbReference>
<organism evidence="11 12">
    <name type="scientific">Hanamia caeni</name>
    <dbReference type="NCBI Taxonomy" id="2294116"/>
    <lineage>
        <taxon>Bacteria</taxon>
        <taxon>Pseudomonadati</taxon>
        <taxon>Bacteroidota</taxon>
        <taxon>Chitinophagia</taxon>
        <taxon>Chitinophagales</taxon>
        <taxon>Chitinophagaceae</taxon>
        <taxon>Hanamia</taxon>
    </lineage>
</organism>
<comment type="subcellular location">
    <subcellularLocation>
        <location evidence="1">Cell membrane</location>
        <topology evidence="1">Multi-pass membrane protein</topology>
    </subcellularLocation>
</comment>
<dbReference type="Proteomes" id="UP000267223">
    <property type="component" value="Unassembled WGS sequence"/>
</dbReference>
<dbReference type="Gene3D" id="3.40.50.300">
    <property type="entry name" value="P-loop containing nucleotide triphosphate hydrolases"/>
    <property type="match status" value="1"/>
</dbReference>
<dbReference type="InterPro" id="IPR003593">
    <property type="entry name" value="AAA+_ATPase"/>
</dbReference>
<proteinExistence type="predicted"/>
<evidence type="ECO:0000256" key="5">
    <source>
        <dbReference type="ARBA" id="ARBA00022840"/>
    </source>
</evidence>
<feature type="transmembrane region" description="Helical" evidence="8">
    <location>
        <begin position="179"/>
        <end position="208"/>
    </location>
</feature>
<dbReference type="InterPro" id="IPR027417">
    <property type="entry name" value="P-loop_NTPase"/>
</dbReference>
<name>A0A3M9NBI5_9BACT</name>
<evidence type="ECO:0000259" key="9">
    <source>
        <dbReference type="PROSITE" id="PS50893"/>
    </source>
</evidence>
<dbReference type="Pfam" id="PF00664">
    <property type="entry name" value="ABC_membrane"/>
    <property type="match status" value="1"/>
</dbReference>
<evidence type="ECO:0000313" key="12">
    <source>
        <dbReference type="Proteomes" id="UP000267223"/>
    </source>
</evidence>
<evidence type="ECO:0000256" key="3">
    <source>
        <dbReference type="ARBA" id="ARBA00022692"/>
    </source>
</evidence>
<evidence type="ECO:0000259" key="10">
    <source>
        <dbReference type="PROSITE" id="PS50929"/>
    </source>
</evidence>
<keyword evidence="3 8" id="KW-0812">Transmembrane</keyword>
<feature type="transmembrane region" description="Helical" evidence="8">
    <location>
        <begin position="20"/>
        <end position="47"/>
    </location>
</feature>
<keyword evidence="7 8" id="KW-0472">Membrane</keyword>
<keyword evidence="4" id="KW-0547">Nucleotide-binding</keyword>
<dbReference type="GO" id="GO:0005886">
    <property type="term" value="C:plasma membrane"/>
    <property type="evidence" value="ECO:0007669"/>
    <property type="project" value="UniProtKB-SubCell"/>
</dbReference>
<dbReference type="OrthoDB" id="9780296at2"/>
<sequence>MKSLRTIFRYVGKYPKLIFAYFGCNILSNIFSVVSLGLLSPFLLLIFKKQDTLSAASSNTGFLSRINPINFFKEWLNQTLQTPNGDIKGLAAICILIVTFILLKNVFLYMAIYFLTPVRNSVVNDMRTNMYRKILQLPIGYFNEQKKGDIMSRLTNDLSDVESSVINLLETLFREPVTILLFFAYLVVLSPQLTFFLILFLPLSGLIIGRIGRTLKKKSTKAQEKLGAILSTIEETLGGIRVIKAFNAEKKQSHKFDTQNEEYLNLKNRVIRKRDLASPVSEVLGIVAIICVLWYGGRLVLRNSFLDPGDFLAYILIFSQVIQPLKSLSAASYNIRKGAASIERIEHLIAEDVSIKEIPNPVILKDFEESLEFKNVGFSYGDKTILQNINLKIEKGKTIALVGSSGAGKSTLADLIPRFHDAVEGEILIDGTDIRKYSLKSLRNQMGIVTQEPILFNDTIANNIALGMDHVSEEQIINAAKIANAHNFILTKENGYNTSVGERGNKLSGGEKQRLTIARAVLKNPPILILDEATSSLDTESEKLVQDAINNLMHNRTSVVIAHRLSTIRHADEIIVLQKGKIVERGTHETLIALEGFYKRLVSMQAVK</sequence>
<dbReference type="RefSeq" id="WP_123121684.1">
    <property type="nucleotide sequence ID" value="NZ_RJJR01000013.1"/>
</dbReference>
<dbReference type="Pfam" id="PF00005">
    <property type="entry name" value="ABC_tran"/>
    <property type="match status" value="1"/>
</dbReference>
<dbReference type="PROSITE" id="PS50893">
    <property type="entry name" value="ABC_TRANSPORTER_2"/>
    <property type="match status" value="1"/>
</dbReference>
<evidence type="ECO:0000256" key="1">
    <source>
        <dbReference type="ARBA" id="ARBA00004651"/>
    </source>
</evidence>
<reference evidence="11 12" key="1">
    <citation type="submission" date="2018-11" db="EMBL/GenBank/DDBJ databases">
        <title>Draft genome sequence of Ferruginibacter sp. BO-59.</title>
        <authorList>
            <person name="Im W.T."/>
        </authorList>
    </citation>
    <scope>NUCLEOTIDE SEQUENCE [LARGE SCALE GENOMIC DNA]</scope>
    <source>
        <strain evidence="11 12">BO-59</strain>
    </source>
</reference>
<evidence type="ECO:0000256" key="7">
    <source>
        <dbReference type="ARBA" id="ARBA00023136"/>
    </source>
</evidence>
<dbReference type="PROSITE" id="PS00211">
    <property type="entry name" value="ABC_TRANSPORTER_1"/>
    <property type="match status" value="1"/>
</dbReference>
<evidence type="ECO:0000256" key="4">
    <source>
        <dbReference type="ARBA" id="ARBA00022741"/>
    </source>
</evidence>